<evidence type="ECO:0000256" key="1">
    <source>
        <dbReference type="SAM" id="MobiDB-lite"/>
    </source>
</evidence>
<sequence>MLSSQRITDPIKIPFRPSPIRFYCVVHFTEREPSTFAESGFGELKRAKLFCRRRSRRKNNKKAGGTKKAQESLRGGDKESVRFILKMHRFLARIRNREANAKRQDAVT</sequence>
<feature type="region of interest" description="Disordered" evidence="1">
    <location>
        <begin position="52"/>
        <end position="77"/>
    </location>
</feature>
<dbReference type="Proteomes" id="UP000625711">
    <property type="component" value="Unassembled WGS sequence"/>
</dbReference>
<feature type="compositionally biased region" description="Basic and acidic residues" evidence="1">
    <location>
        <begin position="68"/>
        <end position="77"/>
    </location>
</feature>
<keyword evidence="3" id="KW-1185">Reference proteome</keyword>
<feature type="compositionally biased region" description="Basic residues" evidence="1">
    <location>
        <begin position="52"/>
        <end position="65"/>
    </location>
</feature>
<organism evidence="2 3">
    <name type="scientific">Rhynchophorus ferrugineus</name>
    <name type="common">Red palm weevil</name>
    <name type="synonym">Curculio ferrugineus</name>
    <dbReference type="NCBI Taxonomy" id="354439"/>
    <lineage>
        <taxon>Eukaryota</taxon>
        <taxon>Metazoa</taxon>
        <taxon>Ecdysozoa</taxon>
        <taxon>Arthropoda</taxon>
        <taxon>Hexapoda</taxon>
        <taxon>Insecta</taxon>
        <taxon>Pterygota</taxon>
        <taxon>Neoptera</taxon>
        <taxon>Endopterygota</taxon>
        <taxon>Coleoptera</taxon>
        <taxon>Polyphaga</taxon>
        <taxon>Cucujiformia</taxon>
        <taxon>Curculionidae</taxon>
        <taxon>Dryophthorinae</taxon>
        <taxon>Rhynchophorus</taxon>
    </lineage>
</organism>
<accession>A0A834HNE7</accession>
<proteinExistence type="predicted"/>
<comment type="caution">
    <text evidence="2">The sequence shown here is derived from an EMBL/GenBank/DDBJ whole genome shotgun (WGS) entry which is preliminary data.</text>
</comment>
<gene>
    <name evidence="2" type="ORF">GWI33_021076</name>
</gene>
<protein>
    <submittedName>
        <fullName evidence="2">Uncharacterized protein</fullName>
    </submittedName>
</protein>
<dbReference type="EMBL" id="JAACXV010014611">
    <property type="protein sequence ID" value="KAF7265502.1"/>
    <property type="molecule type" value="Genomic_DNA"/>
</dbReference>
<evidence type="ECO:0000313" key="2">
    <source>
        <dbReference type="EMBL" id="KAF7265502.1"/>
    </source>
</evidence>
<name>A0A834HNE7_RHYFE</name>
<evidence type="ECO:0000313" key="3">
    <source>
        <dbReference type="Proteomes" id="UP000625711"/>
    </source>
</evidence>
<reference evidence="2" key="1">
    <citation type="submission" date="2020-08" db="EMBL/GenBank/DDBJ databases">
        <title>Genome sequencing and assembly of the red palm weevil Rhynchophorus ferrugineus.</title>
        <authorList>
            <person name="Dias G.B."/>
            <person name="Bergman C.M."/>
            <person name="Manee M."/>
        </authorList>
    </citation>
    <scope>NUCLEOTIDE SEQUENCE</scope>
    <source>
        <strain evidence="2">AA-2017</strain>
        <tissue evidence="2">Whole larva</tissue>
    </source>
</reference>
<dbReference type="AlphaFoldDB" id="A0A834HNE7"/>